<evidence type="ECO:0000313" key="8">
    <source>
        <dbReference type="Proteomes" id="UP000288805"/>
    </source>
</evidence>
<gene>
    <name evidence="7" type="primary">EPC1_0</name>
    <name evidence="7" type="ORF">CK203_038130</name>
</gene>
<feature type="region of interest" description="Disordered" evidence="4">
    <location>
        <begin position="742"/>
        <end position="763"/>
    </location>
</feature>
<evidence type="ECO:0000256" key="1">
    <source>
        <dbReference type="ARBA" id="ARBA00008700"/>
    </source>
</evidence>
<feature type="compositionally biased region" description="Basic and acidic residues" evidence="4">
    <location>
        <begin position="750"/>
        <end position="763"/>
    </location>
</feature>
<dbReference type="EMBL" id="QGNW01000254">
    <property type="protein sequence ID" value="RVW81376.1"/>
    <property type="molecule type" value="Genomic_DNA"/>
</dbReference>
<dbReference type="GO" id="GO:0016757">
    <property type="term" value="F:glycosyltransferase activity"/>
    <property type="evidence" value="ECO:0007669"/>
    <property type="project" value="InterPro"/>
</dbReference>
<dbReference type="InterPro" id="IPR053318">
    <property type="entry name" value="GT64"/>
</dbReference>
<dbReference type="InterPro" id="IPR025558">
    <property type="entry name" value="DUF4283"/>
</dbReference>
<dbReference type="GO" id="GO:0016020">
    <property type="term" value="C:membrane"/>
    <property type="evidence" value="ECO:0007669"/>
    <property type="project" value="InterPro"/>
</dbReference>
<keyword evidence="3" id="KW-1015">Disulfide bond</keyword>
<accession>A0A438HA98</accession>
<comment type="caution">
    <text evidence="7">The sequence shown here is derived from an EMBL/GenBank/DDBJ whole genome shotgun (WGS) entry which is preliminary data.</text>
</comment>
<feature type="domain" description="DUF4283" evidence="6">
    <location>
        <begin position="487"/>
        <end position="572"/>
    </location>
</feature>
<dbReference type="Gene3D" id="3.90.550.10">
    <property type="entry name" value="Spore Coat Polysaccharide Biosynthesis Protein SpsA, Chain A"/>
    <property type="match status" value="1"/>
</dbReference>
<organism evidence="7 8">
    <name type="scientific">Vitis vinifera</name>
    <name type="common">Grape</name>
    <dbReference type="NCBI Taxonomy" id="29760"/>
    <lineage>
        <taxon>Eukaryota</taxon>
        <taxon>Viridiplantae</taxon>
        <taxon>Streptophyta</taxon>
        <taxon>Embryophyta</taxon>
        <taxon>Tracheophyta</taxon>
        <taxon>Spermatophyta</taxon>
        <taxon>Magnoliopsida</taxon>
        <taxon>eudicotyledons</taxon>
        <taxon>Gunneridae</taxon>
        <taxon>Pentapetalae</taxon>
        <taxon>rosids</taxon>
        <taxon>Vitales</taxon>
        <taxon>Vitaceae</taxon>
        <taxon>Viteae</taxon>
        <taxon>Vitis</taxon>
    </lineage>
</organism>
<sequence length="1150" mass="131368">MEHRRSRRAVMRDRDHRTAMQRFRQGAISAVGSVKIKLLICSCIAFSVFALVSRTADSMRWSRRTDTLDIYPVSRRGYNIVINTWKRNDLLKQSVSHYASCSGLDSIHIVWSEPDPPSESFIKFLHHVVHSNSRDGRKIVLKFDINKEDSLNNRFKEIKDLKTDAVFSIDDDIIFPCSSVEFAFNVWQSAPDTMVGFVPRMHWIDQSIRFFLSLKREEGGRENLVLSTILLDRREIWWSCRRGIVTKTESMVRGSWFLFFCACLGIGEGFRARRFGMGERERENERERGGVRESEGACDGDDNEVGEASRRRSFTVESKIFELALDGRKGRTQIRIVEKKQGVSTWIRLGLESLGLFKKGLLHCIRDENEGRWETEWRDRGKRFTLVRGSNRAGGFLRLGAADQERKTFYIFLPRGRRDKRGWLAMAEMIRQMEELVGRRMEPQEVWAGGKPSTEKSYAEAVLGSNRKVTSVIKLKVSREEMDENLQKLQQCLVASWKPSTKEDEDLERLGNLWAYSWGLKGRLGLAKLERGRALLEFEDKREAYRVASSGSRELGGVSLGLDFWKPQTGCWAEEERAQDVWVRIFGLPVSLWSPAILKKIGEECGGFVEIDERTRLMEEIQWARIRVKITGETRPSMLEIEVEEEFYSLVLWWEIRPVVRRLISAVEIRRRTEDRGDALPRAEKRVGSVLLDTGIEGQFLPVDGRLLQENGLGLESRSQTHGSRSREWACVDGFLNGPPSHGSSLGLTEQEKGGGLAKRDGSLGRKLKNKLKMAVVPEAGPSSTCWASGMGCLSSAVMDGLEREGPKDVQEKAGLLGCSLSRKRPFPEDVLKCWVPEESRREQRVDGLSTTDCALQEEAKRYALLPILKEIRLWGRLFFSLLILIRLRRGVFRSFWGIRGGIRGDKSTWLTVYEGSVDASGIQASENVKGELWEECSLAKFSQVLGFSTEGIEKEIVNFLTRIRKRREKIHKSSLTGQREPIDSCPMKLKIISWNVRGANDSSKRKIIKNYIRSQRVDLMCIQETKIQEMSEGIVRSLGTGRFLDWRALNAEGAAGGILICWDKRVLDILEWEEGHFTLSCRFKIMENGATWVFTGVYGPFTKMEREGMWEELGGVKRALGRSLVSWWGLQHYPCPNKKGVVIEESPQP</sequence>
<dbReference type="AlphaFoldDB" id="A0A438HA98"/>
<feature type="region of interest" description="Disordered" evidence="4">
    <location>
        <begin position="282"/>
        <end position="304"/>
    </location>
</feature>
<dbReference type="PANTHER" id="PTHR48410:SF1">
    <property type="entry name" value="GLYCOSYLINOSITOL PHOSPHORYLCERAMIDE MANNOSYL TRANSFERASE 1"/>
    <property type="match status" value="1"/>
</dbReference>
<dbReference type="Pfam" id="PF14111">
    <property type="entry name" value="DUF4283"/>
    <property type="match status" value="1"/>
</dbReference>
<evidence type="ECO:0000259" key="6">
    <source>
        <dbReference type="Pfam" id="PF14111"/>
    </source>
</evidence>
<dbReference type="InterPro" id="IPR029044">
    <property type="entry name" value="Nucleotide-diphossugar_trans"/>
</dbReference>
<proteinExistence type="inferred from homology"/>
<evidence type="ECO:0000256" key="3">
    <source>
        <dbReference type="ARBA" id="ARBA00023157"/>
    </source>
</evidence>
<evidence type="ECO:0000256" key="4">
    <source>
        <dbReference type="SAM" id="MobiDB-lite"/>
    </source>
</evidence>
<evidence type="ECO:0000313" key="7">
    <source>
        <dbReference type="EMBL" id="RVW81376.1"/>
    </source>
</evidence>
<keyword evidence="2 7" id="KW-0808">Transferase</keyword>
<dbReference type="SUPFAM" id="SSF56219">
    <property type="entry name" value="DNase I-like"/>
    <property type="match status" value="1"/>
</dbReference>
<dbReference type="PANTHER" id="PTHR48410">
    <property type="entry name" value="GLYCOSYLINOSITOL PHOSPHORYLCERAMIDE MANNOSYL TRANSFERASE 1"/>
    <property type="match status" value="1"/>
</dbReference>
<feature type="domain" description="Glycosyl transferase 64" evidence="5">
    <location>
        <begin position="78"/>
        <end position="207"/>
    </location>
</feature>
<evidence type="ECO:0000256" key="2">
    <source>
        <dbReference type="ARBA" id="ARBA00022679"/>
    </source>
</evidence>
<dbReference type="InterPro" id="IPR036691">
    <property type="entry name" value="Endo/exonu/phosph_ase_sf"/>
</dbReference>
<reference evidence="7 8" key="1">
    <citation type="journal article" date="2018" name="PLoS Genet.">
        <title>Population sequencing reveals clonal diversity and ancestral inbreeding in the grapevine cultivar Chardonnay.</title>
        <authorList>
            <person name="Roach M.J."/>
            <person name="Johnson D.L."/>
            <person name="Bohlmann J."/>
            <person name="van Vuuren H.J."/>
            <person name="Jones S.J."/>
            <person name="Pretorius I.S."/>
            <person name="Schmidt S.A."/>
            <person name="Borneman A.R."/>
        </authorList>
    </citation>
    <scope>NUCLEOTIDE SEQUENCE [LARGE SCALE GENOMIC DNA]</scope>
    <source>
        <strain evidence="8">cv. Chardonnay</strain>
        <tissue evidence="7">Leaf</tissue>
    </source>
</reference>
<evidence type="ECO:0000259" key="5">
    <source>
        <dbReference type="Pfam" id="PF09258"/>
    </source>
</evidence>
<dbReference type="Gene3D" id="3.60.10.10">
    <property type="entry name" value="Endonuclease/exonuclease/phosphatase"/>
    <property type="match status" value="1"/>
</dbReference>
<dbReference type="Pfam" id="PF09258">
    <property type="entry name" value="Glyco_transf_64"/>
    <property type="match status" value="1"/>
</dbReference>
<comment type="similarity">
    <text evidence="1">Belongs to the glycosyltransferase 64 family.</text>
</comment>
<dbReference type="SUPFAM" id="SSF53448">
    <property type="entry name" value="Nucleotide-diphospho-sugar transferases"/>
    <property type="match status" value="1"/>
</dbReference>
<protein>
    <submittedName>
        <fullName evidence="7">Glycosyltransferase family 64 protein C4</fullName>
    </submittedName>
</protein>
<dbReference type="Proteomes" id="UP000288805">
    <property type="component" value="Unassembled WGS sequence"/>
</dbReference>
<feature type="compositionally biased region" description="Basic and acidic residues" evidence="4">
    <location>
        <begin position="282"/>
        <end position="295"/>
    </location>
</feature>
<name>A0A438HA98_VITVI</name>
<dbReference type="InterPro" id="IPR015338">
    <property type="entry name" value="GT64_dom"/>
</dbReference>